<dbReference type="KEGG" id="ncon:LC1Nh_0410"/>
<dbReference type="EMBL" id="CP040089">
    <property type="protein sequence ID" value="QGA80311.1"/>
    <property type="molecule type" value="Genomic_DNA"/>
</dbReference>
<gene>
    <name evidence="1" type="ORF">LC1Nh_0410</name>
</gene>
<dbReference type="RefSeq" id="WP_153550050.1">
    <property type="nucleotide sequence ID" value="NZ_CP040089.1"/>
</dbReference>
<name>A0A5Q0UFY9_9ARCH</name>
<reference evidence="2" key="1">
    <citation type="submission" date="2019-05" db="EMBL/GenBank/DDBJ databases">
        <title>Candidatus Nanohalobium constans, a novel model system to study the DPANN nano-sized archaea: genomic and physiological characterization of a nanoarchaeon co-cultured with its chitinotrophic host.</title>
        <authorList>
            <person name="La Cono V."/>
            <person name="Arcadi E."/>
            <person name="Crisafi F."/>
            <person name="Denaro R."/>
            <person name="La Spada G."/>
            <person name="Messina E."/>
            <person name="Smedile F."/>
            <person name="Toshchakov S.V."/>
            <person name="Shevchenko M.A."/>
            <person name="Golyshin P.N."/>
            <person name="Golyshina O.V."/>
            <person name="Ferrer M."/>
            <person name="Rohde M."/>
            <person name="Mushegian A."/>
            <person name="Sorokin D.Y."/>
            <person name="Giuliano L."/>
            <person name="Yakimov M.M."/>
        </authorList>
    </citation>
    <scope>NUCLEOTIDE SEQUENCE [LARGE SCALE GENOMIC DNA]</scope>
    <source>
        <strain evidence="2">LC1Nh</strain>
    </source>
</reference>
<dbReference type="GeneID" id="42364794"/>
<sequence length="114" mass="12698">MKIYIGHSSSMDFRGNLYEPLRNSKLSERHNLVFPHDGSDELFDSKSFLQDEADLMVAEVSQPSTGLGIELGWADSFGLPIICIHRDGETPSSSIKAVESETVEYKDNEEMLGC</sequence>
<organism evidence="1 2">
    <name type="scientific">Candidatus Nanohalobium constans</name>
    <dbReference type="NCBI Taxonomy" id="2565781"/>
    <lineage>
        <taxon>Archaea</taxon>
        <taxon>Candidatus Nanohalarchaeota</taxon>
        <taxon>Candidatus Nanohalobia</taxon>
        <taxon>Candidatus Nanohalobiales</taxon>
        <taxon>Candidatus Nanohalobiaceae</taxon>
        <taxon>Candidatus Nanohalobium</taxon>
    </lineage>
</organism>
<dbReference type="Proteomes" id="UP000377803">
    <property type="component" value="Chromosome"/>
</dbReference>
<proteinExistence type="predicted"/>
<accession>A0A5Q0UFY9</accession>
<protein>
    <recommendedName>
        <fullName evidence="3">Nucleoside 2-deoxyribosyltransferase</fullName>
    </recommendedName>
</protein>
<keyword evidence="2" id="KW-1185">Reference proteome</keyword>
<dbReference type="Gene3D" id="3.40.50.450">
    <property type="match status" value="1"/>
</dbReference>
<evidence type="ECO:0008006" key="3">
    <source>
        <dbReference type="Google" id="ProtNLM"/>
    </source>
</evidence>
<dbReference type="AlphaFoldDB" id="A0A5Q0UFY9"/>
<dbReference type="SUPFAM" id="SSF52309">
    <property type="entry name" value="N-(deoxy)ribosyltransferase-like"/>
    <property type="match status" value="1"/>
</dbReference>
<evidence type="ECO:0000313" key="2">
    <source>
        <dbReference type="Proteomes" id="UP000377803"/>
    </source>
</evidence>
<evidence type="ECO:0000313" key="1">
    <source>
        <dbReference type="EMBL" id="QGA80311.1"/>
    </source>
</evidence>